<dbReference type="EMBL" id="ML145117">
    <property type="protein sequence ID" value="TBU59146.1"/>
    <property type="molecule type" value="Genomic_DNA"/>
</dbReference>
<keyword evidence="1" id="KW-0378">Hydrolase</keyword>
<evidence type="ECO:0000313" key="3">
    <source>
        <dbReference type="Proteomes" id="UP000292082"/>
    </source>
</evidence>
<dbReference type="PANTHER" id="PTHR41814:SF1">
    <property type="entry name" value="CELLULASE"/>
    <property type="match status" value="1"/>
</dbReference>
<dbReference type="GO" id="GO:0005975">
    <property type="term" value="P:carbohydrate metabolic process"/>
    <property type="evidence" value="ECO:0007669"/>
    <property type="project" value="InterPro"/>
</dbReference>
<name>A0A4Q9PXC4_9APHY</name>
<dbReference type="InterPro" id="IPR010905">
    <property type="entry name" value="Glyco_hydro_88"/>
</dbReference>
<dbReference type="GO" id="GO:0016798">
    <property type="term" value="F:hydrolase activity, acting on glycosyl bonds"/>
    <property type="evidence" value="ECO:0007669"/>
    <property type="project" value="UniProtKB-KW"/>
</dbReference>
<dbReference type="PANTHER" id="PTHR41814">
    <property type="entry name" value="EXPRESSED PROTEIN"/>
    <property type="match status" value="1"/>
</dbReference>
<keyword evidence="3" id="KW-1185">Reference proteome</keyword>
<organism evidence="2 3">
    <name type="scientific">Dichomitus squalens</name>
    <dbReference type="NCBI Taxonomy" id="114155"/>
    <lineage>
        <taxon>Eukaryota</taxon>
        <taxon>Fungi</taxon>
        <taxon>Dikarya</taxon>
        <taxon>Basidiomycota</taxon>
        <taxon>Agaricomycotina</taxon>
        <taxon>Agaricomycetes</taxon>
        <taxon>Polyporales</taxon>
        <taxon>Polyporaceae</taxon>
        <taxon>Dichomitus</taxon>
    </lineage>
</organism>
<dbReference type="SUPFAM" id="SSF48208">
    <property type="entry name" value="Six-hairpin glycosidases"/>
    <property type="match status" value="1"/>
</dbReference>
<accession>A0A4Q9PXC4</accession>
<dbReference type="Proteomes" id="UP000292082">
    <property type="component" value="Unassembled WGS sequence"/>
</dbReference>
<gene>
    <name evidence="2" type="ORF">BD310DRAFT_906151</name>
</gene>
<sequence>MAFGTLLTLFVACSAVLASPTAVKGFDDDTLAKVKTNLQTIATHSWEIGTELETLTELEWPELSVFHGAIPPPAQLASSHIAADVIAKATASDILSIIVNNISDPTAVGPLIDGDGAVGDPASIGVAVLLTNWTRTDPSDDKFALAAQNQLEYLLTVAPRTDDGAISHRESEVQLWADFVYMAPPFIAYYGAIQGGANGTALLSEAYNQCKLYRQYLRDVSGLWKHIVLGSSQDNNHWGTGNAWAAAGMLRVLETIARSNEADNFRTEQEDLLDWINEILTAAWTYQHVNGTLYNYIDQDTSFADSASTALLGAVSFRLATVNERGHAHIPNAYRALQVIKASVNEGGWLLNTVDPETFDTPSLPGSYSPEGQAFVLLLHAAWRDFEEFSKPK</sequence>
<dbReference type="InterPro" id="IPR012341">
    <property type="entry name" value="6hp_glycosidase-like_sf"/>
</dbReference>
<protein>
    <submittedName>
        <fullName evidence="2">Six-hairpin glycosidase-like protein</fullName>
    </submittedName>
</protein>
<proteinExistence type="predicted"/>
<dbReference type="AlphaFoldDB" id="A0A4Q9PXC4"/>
<keyword evidence="2" id="KW-0326">Glycosidase</keyword>
<evidence type="ECO:0000256" key="1">
    <source>
        <dbReference type="ARBA" id="ARBA00022801"/>
    </source>
</evidence>
<reference evidence="2 3" key="1">
    <citation type="submission" date="2019-01" db="EMBL/GenBank/DDBJ databases">
        <title>Draft genome sequences of three monokaryotic isolates of the white-rot basidiomycete fungus Dichomitus squalens.</title>
        <authorList>
            <consortium name="DOE Joint Genome Institute"/>
            <person name="Lopez S.C."/>
            <person name="Andreopoulos B."/>
            <person name="Pangilinan J."/>
            <person name="Lipzen A."/>
            <person name="Riley R."/>
            <person name="Ahrendt S."/>
            <person name="Ng V."/>
            <person name="Barry K."/>
            <person name="Daum C."/>
            <person name="Grigoriev I.V."/>
            <person name="Hilden K.S."/>
            <person name="Makela M.R."/>
            <person name="de Vries R.P."/>
        </authorList>
    </citation>
    <scope>NUCLEOTIDE SEQUENCE [LARGE SCALE GENOMIC DNA]</scope>
    <source>
        <strain evidence="2 3">CBS 464.89</strain>
    </source>
</reference>
<dbReference type="InterPro" id="IPR008928">
    <property type="entry name" value="6-hairpin_glycosidase_sf"/>
</dbReference>
<dbReference type="Gene3D" id="1.50.10.10">
    <property type="match status" value="1"/>
</dbReference>
<dbReference type="Pfam" id="PF07470">
    <property type="entry name" value="Glyco_hydro_88"/>
    <property type="match status" value="1"/>
</dbReference>
<evidence type="ECO:0000313" key="2">
    <source>
        <dbReference type="EMBL" id="TBU59146.1"/>
    </source>
</evidence>
<dbReference type="OMA" id="NDTTHWA"/>